<feature type="transmembrane region" description="Helical" evidence="9">
    <location>
        <begin position="1000"/>
        <end position="1027"/>
    </location>
</feature>
<comment type="subcellular location">
    <subcellularLocation>
        <location evidence="1">Cell inner membrane</location>
        <topology evidence="1">Multi-pass membrane protein</topology>
    </subcellularLocation>
</comment>
<feature type="transmembrane region" description="Helical" evidence="9">
    <location>
        <begin position="366"/>
        <end position="390"/>
    </location>
</feature>
<dbReference type="FunFam" id="3.30.70.1430:FF:000002">
    <property type="entry name" value="Efflux pump membrane transporter"/>
    <property type="match status" value="1"/>
</dbReference>
<dbReference type="Gene3D" id="1.20.1640.10">
    <property type="entry name" value="Multidrug efflux transporter AcrB transmembrane domain"/>
    <property type="match status" value="2"/>
</dbReference>
<feature type="transmembrane region" description="Helical" evidence="9">
    <location>
        <begin position="437"/>
        <end position="458"/>
    </location>
</feature>
<evidence type="ECO:0000256" key="8">
    <source>
        <dbReference type="ARBA" id="ARBA00023136"/>
    </source>
</evidence>
<keyword evidence="11" id="KW-1185">Reference proteome</keyword>
<dbReference type="NCBIfam" id="TIGR00915">
    <property type="entry name" value="2A0602"/>
    <property type="match status" value="1"/>
</dbReference>
<evidence type="ECO:0000256" key="5">
    <source>
        <dbReference type="ARBA" id="ARBA00022519"/>
    </source>
</evidence>
<dbReference type="FunFam" id="1.20.1640.10:FF:000001">
    <property type="entry name" value="Efflux pump membrane transporter"/>
    <property type="match status" value="1"/>
</dbReference>
<protein>
    <submittedName>
        <fullName evidence="10">Transporter, hydrophobe/amphiphile efflux-1 (HAE1) family</fullName>
    </submittedName>
</protein>
<keyword evidence="4" id="KW-1003">Cell membrane</keyword>
<feature type="transmembrane region" description="Helical" evidence="9">
    <location>
        <begin position="898"/>
        <end position="918"/>
    </location>
</feature>
<reference evidence="10 11" key="1">
    <citation type="journal article" date="2010" name="Stand. Genomic Sci.">
        <title>Complete genome sequence of Denitrovibrio acetiphilus type strain (N2460).</title>
        <authorList>
            <person name="Kiss H."/>
            <person name="Lang E."/>
            <person name="Lapidus A."/>
            <person name="Copeland A."/>
            <person name="Nolan M."/>
            <person name="Glavina Del Rio T."/>
            <person name="Chen F."/>
            <person name="Lucas S."/>
            <person name="Tice H."/>
            <person name="Cheng J.F."/>
            <person name="Han C."/>
            <person name="Goodwin L."/>
            <person name="Pitluck S."/>
            <person name="Liolios K."/>
            <person name="Pati A."/>
            <person name="Ivanova N."/>
            <person name="Mavromatis K."/>
            <person name="Chen A."/>
            <person name="Palaniappan K."/>
            <person name="Land M."/>
            <person name="Hauser L."/>
            <person name="Chang Y.J."/>
            <person name="Jeffries C.D."/>
            <person name="Detter J.C."/>
            <person name="Brettin T."/>
            <person name="Spring S."/>
            <person name="Rohde M."/>
            <person name="Goker M."/>
            <person name="Woyke T."/>
            <person name="Bristow J."/>
            <person name="Eisen J.A."/>
            <person name="Markowitz V."/>
            <person name="Hugenholtz P."/>
            <person name="Kyrpides N.C."/>
            <person name="Klenk H.P."/>
        </authorList>
    </citation>
    <scope>NUCLEOTIDE SEQUENCE [LARGE SCALE GENOMIC DNA]</scope>
    <source>
        <strain evidence="11">DSM 12809 / NBRC 114555 / N2460</strain>
    </source>
</reference>
<dbReference type="SUPFAM" id="SSF82714">
    <property type="entry name" value="Multidrug efflux transporter AcrB TolC docking domain, DN and DC subdomains"/>
    <property type="match status" value="2"/>
</dbReference>
<evidence type="ECO:0000256" key="3">
    <source>
        <dbReference type="ARBA" id="ARBA00022448"/>
    </source>
</evidence>
<evidence type="ECO:0000256" key="7">
    <source>
        <dbReference type="ARBA" id="ARBA00022989"/>
    </source>
</evidence>
<proteinExistence type="inferred from homology"/>
<dbReference type="Gene3D" id="3.30.2090.10">
    <property type="entry name" value="Multidrug efflux transporter AcrB TolC docking domain, DN and DC subdomains"/>
    <property type="match status" value="2"/>
</dbReference>
<name>D4H2H3_DENA2</name>
<dbReference type="SUPFAM" id="SSF82866">
    <property type="entry name" value="Multidrug efflux transporter AcrB transmembrane domain"/>
    <property type="match status" value="2"/>
</dbReference>
<accession>D4H2H3</accession>
<evidence type="ECO:0000256" key="2">
    <source>
        <dbReference type="ARBA" id="ARBA00010942"/>
    </source>
</evidence>
<dbReference type="GO" id="GO:0009636">
    <property type="term" value="P:response to toxic substance"/>
    <property type="evidence" value="ECO:0007669"/>
    <property type="project" value="UniProtKB-ARBA"/>
</dbReference>
<keyword evidence="6 9" id="KW-0812">Transmembrane</keyword>
<dbReference type="GO" id="GO:0005886">
    <property type="term" value="C:plasma membrane"/>
    <property type="evidence" value="ECO:0007669"/>
    <property type="project" value="UniProtKB-SubCell"/>
</dbReference>
<dbReference type="NCBIfam" id="NF000282">
    <property type="entry name" value="RND_permease_1"/>
    <property type="match status" value="1"/>
</dbReference>
<evidence type="ECO:0000256" key="4">
    <source>
        <dbReference type="ARBA" id="ARBA00022475"/>
    </source>
</evidence>
<dbReference type="SUPFAM" id="SSF82693">
    <property type="entry name" value="Multidrug efflux transporter AcrB pore domain, PN1, PN2, PC1 and PC2 subdomains"/>
    <property type="match status" value="4"/>
</dbReference>
<dbReference type="PANTHER" id="PTHR32063:SF13">
    <property type="entry name" value="MULTIDRUG EFFLUX PUMP SUBUNIT ACRB-RELATED"/>
    <property type="match status" value="1"/>
</dbReference>
<dbReference type="Proteomes" id="UP000002012">
    <property type="component" value="Chromosome"/>
</dbReference>
<gene>
    <name evidence="10" type="ordered locus">Dacet_0230</name>
</gene>
<dbReference type="EMBL" id="CP001968">
    <property type="protein sequence ID" value="ADD67034.1"/>
    <property type="molecule type" value="Genomic_DNA"/>
</dbReference>
<dbReference type="Gene3D" id="3.30.70.1320">
    <property type="entry name" value="Multidrug efflux transporter AcrB pore domain like"/>
    <property type="match status" value="1"/>
</dbReference>
<organism evidence="10 11">
    <name type="scientific">Denitrovibrio acetiphilus (strain DSM 12809 / NBRC 114555 / N2460)</name>
    <dbReference type="NCBI Taxonomy" id="522772"/>
    <lineage>
        <taxon>Bacteria</taxon>
        <taxon>Pseudomonadati</taxon>
        <taxon>Deferribacterota</taxon>
        <taxon>Deferribacteres</taxon>
        <taxon>Deferribacterales</taxon>
        <taxon>Geovibrionaceae</taxon>
        <taxon>Denitrovibrio</taxon>
    </lineage>
</organism>
<feature type="transmembrane region" description="Helical" evidence="9">
    <location>
        <begin position="969"/>
        <end position="988"/>
    </location>
</feature>
<dbReference type="FunCoup" id="D4H2H3">
    <property type="interactions" value="546"/>
</dbReference>
<dbReference type="PaxDb" id="522772-Dacet_0230"/>
<evidence type="ECO:0000313" key="10">
    <source>
        <dbReference type="EMBL" id="ADD67034.1"/>
    </source>
</evidence>
<dbReference type="eggNOG" id="COG0841">
    <property type="taxonomic scope" value="Bacteria"/>
</dbReference>
<dbReference type="InterPro" id="IPR004764">
    <property type="entry name" value="MdtF-like"/>
</dbReference>
<dbReference type="FunFam" id="3.30.2090.10:FF:000001">
    <property type="entry name" value="Efflux pump membrane transporter"/>
    <property type="match status" value="1"/>
</dbReference>
<dbReference type="FunFam" id="3.30.70.1430:FF:000001">
    <property type="entry name" value="Efflux pump membrane transporter"/>
    <property type="match status" value="1"/>
</dbReference>
<dbReference type="PANTHER" id="PTHR32063">
    <property type="match status" value="1"/>
</dbReference>
<feature type="transmembrane region" description="Helical" evidence="9">
    <location>
        <begin position="537"/>
        <end position="555"/>
    </location>
</feature>
<comment type="similarity">
    <text evidence="2">Belongs to the resistance-nodulation-cell division (RND) (TC 2.A.6) family.</text>
</comment>
<dbReference type="GO" id="GO:0015562">
    <property type="term" value="F:efflux transmembrane transporter activity"/>
    <property type="evidence" value="ECO:0007669"/>
    <property type="project" value="InterPro"/>
</dbReference>
<dbReference type="STRING" id="522772.Dacet_0230"/>
<dbReference type="KEGG" id="dap:Dacet_0230"/>
<feature type="transmembrane region" description="Helical" evidence="9">
    <location>
        <begin position="874"/>
        <end position="891"/>
    </location>
</feature>
<evidence type="ECO:0000256" key="6">
    <source>
        <dbReference type="ARBA" id="ARBA00022692"/>
    </source>
</evidence>
<keyword evidence="7 9" id="KW-1133">Transmembrane helix</keyword>
<dbReference type="RefSeq" id="WP_013009579.1">
    <property type="nucleotide sequence ID" value="NC_013943.1"/>
</dbReference>
<feature type="transmembrane region" description="Helical" evidence="9">
    <location>
        <begin position="340"/>
        <end position="359"/>
    </location>
</feature>
<feature type="transmembrane region" description="Helical" evidence="9">
    <location>
        <begin position="470"/>
        <end position="497"/>
    </location>
</feature>
<dbReference type="HOGENOM" id="CLU_002755_1_1_0"/>
<dbReference type="GO" id="GO:0042910">
    <property type="term" value="F:xenobiotic transmembrane transporter activity"/>
    <property type="evidence" value="ECO:0007669"/>
    <property type="project" value="TreeGrafter"/>
</dbReference>
<dbReference type="Gene3D" id="3.30.70.1430">
    <property type="entry name" value="Multidrug efflux transporter AcrB pore domain"/>
    <property type="match status" value="2"/>
</dbReference>
<dbReference type="Pfam" id="PF00873">
    <property type="entry name" value="ACR_tran"/>
    <property type="match status" value="1"/>
</dbReference>
<dbReference type="OrthoDB" id="9807350at2"/>
<dbReference type="InterPro" id="IPR001036">
    <property type="entry name" value="Acrflvin-R"/>
</dbReference>
<dbReference type="InParanoid" id="D4H2H3"/>
<keyword evidence="3" id="KW-0813">Transport</keyword>
<keyword evidence="5" id="KW-0997">Cell inner membrane</keyword>
<dbReference type="AlphaFoldDB" id="D4H2H3"/>
<dbReference type="PRINTS" id="PR00702">
    <property type="entry name" value="ACRIFLAVINRP"/>
</dbReference>
<keyword evidence="8 9" id="KW-0472">Membrane</keyword>
<evidence type="ECO:0000256" key="1">
    <source>
        <dbReference type="ARBA" id="ARBA00004429"/>
    </source>
</evidence>
<dbReference type="InterPro" id="IPR027463">
    <property type="entry name" value="AcrB_DN_DC_subdom"/>
</dbReference>
<evidence type="ECO:0000256" key="9">
    <source>
        <dbReference type="SAM" id="Phobius"/>
    </source>
</evidence>
<dbReference type="Gene3D" id="3.30.70.1440">
    <property type="entry name" value="Multidrug efflux transporter AcrB pore domain"/>
    <property type="match status" value="1"/>
</dbReference>
<evidence type="ECO:0000313" key="11">
    <source>
        <dbReference type="Proteomes" id="UP000002012"/>
    </source>
</evidence>
<sequence length="1049" mass="114345" precursor="true">MSRFFIERPVFSWVIAIIIMLAGVFAIETLPIEQYPKIAPPSVVINASYPGASAETLENSVTQVIEQNLTGIDNMRYFSASSDSSGNMSITVTFEQEADPDIAQVQVQNKVQGILSSLPQIVQQNGVTVNKSSSGFLLLVGLYSEDGSMNQYDIGDYINSNMVDPISRVVGVGDVTVFGQEYSMRIWLNPEKMHSYGVTASDVISAVESQNADIAAGQLGGTPSVKGQQLNATITAQTKLSSIEEFENILLKVNTDGSKLLLKDVATMELGAESYDIVSRFNGRPASGVAVSLASGANALDTADHVKEKVEELAKYMPDGLKYVYPYDTTPFVKISIEEVVKTLLEAIVLVFLVMFLFLQNFRATLIPTIAVPVVLLGTFGVLSAFGFSINTLTMFAMVLAVGLLVDDAIVVVENVERLMSEEGLPPKEATKKSMDQITGALIGIALVLSAVFVPMAFFSGSTGVIYRQFSITIVSAMALSVLVAIILTPALCSTLLKPVEKGHQERTKGFFGWFNRNFNKSRDLYKKSVGYVAARAVRFILLYGVILAAMIFMFTKIPTSFLPDEDQGIMMLMLNSPAGSTMERTRSNMEDVEEYFLTQEKDNIISIFTVTGFSFAGQGQNTGLGFVKLKDWEERPNPDQSVQSISSRATQRLWAMKDAMVFVTYPPAITELGRSSGFNMQILDRGGQGHEVLVEAKQELLQKARQNPKLTNIRFNGLEDVPQYKLDLDIEKAKSLGISVADIIQTLGAAWGSEYINDFTYGGRIKKVYVQGAAPYRMLPEDINKWYIKNSSGEMVSFEAFSKGYWKYGPPQLARFNGVSSMEIQGGPVQGVSSGEAMDIMAQLVEELPGDDIDLAWSGISYEERAAGSQTTLLYALSLLIVFLCLAALYESWSIPFAVILIVPLGIVGAVAATLIFKMSNDVYFQVGLLTTIGLASKNAILIVEFAKSLYEKGHGLVASAMMAAQQRLRPIIMTSMAFILGVTPLATSSGAGSASQNAIGIGVIGGMFTATFLAILFVPMFFILIENMFGKKKSEIRKTRKGVRNDK</sequence>